<dbReference type="InterPro" id="IPR015927">
    <property type="entry name" value="Peptidase_S24_S26A/B/C"/>
</dbReference>
<evidence type="ECO:0000256" key="7">
    <source>
        <dbReference type="ARBA" id="ARBA00023015"/>
    </source>
</evidence>
<evidence type="ECO:0000256" key="6">
    <source>
        <dbReference type="ARBA" id="ARBA00022813"/>
    </source>
</evidence>
<dbReference type="InterPro" id="IPR006197">
    <property type="entry name" value="Peptidase_S24_LexA"/>
</dbReference>
<evidence type="ECO:0000259" key="13">
    <source>
        <dbReference type="Pfam" id="PF00717"/>
    </source>
</evidence>
<protein>
    <submittedName>
        <fullName evidence="15">LexA repressor</fullName>
    </submittedName>
</protein>
<sequence length="217" mass="23986">MPPKKNLRPRQQQILDFIEHFLVENGIPPTVRDIQRGCSISSTSVVDYNLRLMERDGYLKRRSEVARGIELLDETGLPIANGAARVQIVGSIAAGQPIPAFSSEGVGSAAEFDIVEVRPDLKKRHGTLYALSVKGTSMIDALIDDGDVVVIKPTNTARNGEMVVAWLKEEEEATLKKFFREGDQVRLQPANSTMDPIYVAATNVEVKGRVVEVLRQF</sequence>
<gene>
    <name evidence="15" type="ORF">GBAR_LOCUS11329</name>
</gene>
<dbReference type="InterPro" id="IPR006200">
    <property type="entry name" value="LexA"/>
</dbReference>
<dbReference type="PRINTS" id="PR00726">
    <property type="entry name" value="LEXASERPTASE"/>
</dbReference>
<dbReference type="InterPro" id="IPR039418">
    <property type="entry name" value="LexA-like"/>
</dbReference>
<dbReference type="Pfam" id="PF01726">
    <property type="entry name" value="LexA_DNA_bind"/>
    <property type="match status" value="1"/>
</dbReference>
<keyword evidence="11" id="KW-0742">SOS response</keyword>
<evidence type="ECO:0000256" key="12">
    <source>
        <dbReference type="RuleBase" id="RU003991"/>
    </source>
</evidence>
<dbReference type="PANTHER" id="PTHR33516:SF2">
    <property type="entry name" value="LEXA REPRESSOR-RELATED"/>
    <property type="match status" value="1"/>
</dbReference>
<keyword evidence="3" id="KW-0235">DNA replication</keyword>
<evidence type="ECO:0000256" key="9">
    <source>
        <dbReference type="ARBA" id="ARBA00023163"/>
    </source>
</evidence>
<keyword evidence="8" id="KW-0238">DNA-binding</keyword>
<keyword evidence="10" id="KW-0234">DNA repair</keyword>
<dbReference type="InterPro" id="IPR050077">
    <property type="entry name" value="LexA_repressor"/>
</dbReference>
<keyword evidence="2" id="KW-0678">Repressor</keyword>
<dbReference type="AlphaFoldDB" id="A0AA35RVU3"/>
<evidence type="ECO:0000256" key="2">
    <source>
        <dbReference type="ARBA" id="ARBA00022491"/>
    </source>
</evidence>
<evidence type="ECO:0000256" key="1">
    <source>
        <dbReference type="ARBA" id="ARBA00007484"/>
    </source>
</evidence>
<proteinExistence type="inferred from homology"/>
<dbReference type="GO" id="GO:0003677">
    <property type="term" value="F:DNA binding"/>
    <property type="evidence" value="ECO:0007669"/>
    <property type="project" value="UniProtKB-KW"/>
</dbReference>
<dbReference type="Pfam" id="PF00717">
    <property type="entry name" value="Peptidase_S24"/>
    <property type="match status" value="1"/>
</dbReference>
<keyword evidence="16" id="KW-1185">Reference proteome</keyword>
<dbReference type="Gene3D" id="1.10.10.10">
    <property type="entry name" value="Winged helix-like DNA-binding domain superfamily/Winged helix DNA-binding domain"/>
    <property type="match status" value="1"/>
</dbReference>
<reference evidence="15" key="1">
    <citation type="submission" date="2023-03" db="EMBL/GenBank/DDBJ databases">
        <authorList>
            <person name="Steffen K."/>
            <person name="Cardenas P."/>
        </authorList>
    </citation>
    <scope>NUCLEOTIDE SEQUENCE</scope>
</reference>
<dbReference type="PANTHER" id="PTHR33516">
    <property type="entry name" value="LEXA REPRESSOR"/>
    <property type="match status" value="1"/>
</dbReference>
<dbReference type="SUPFAM" id="SSF51306">
    <property type="entry name" value="LexA/Signal peptidase"/>
    <property type="match status" value="1"/>
</dbReference>
<name>A0AA35RVU3_GEOBA</name>
<evidence type="ECO:0000313" key="15">
    <source>
        <dbReference type="EMBL" id="CAI8018695.1"/>
    </source>
</evidence>
<keyword evidence="5 12" id="KW-0378">Hydrolase</keyword>
<dbReference type="NCBIfam" id="TIGR00498">
    <property type="entry name" value="lexA"/>
    <property type="match status" value="1"/>
</dbReference>
<dbReference type="GO" id="GO:0006508">
    <property type="term" value="P:proteolysis"/>
    <property type="evidence" value="ECO:0007669"/>
    <property type="project" value="InterPro"/>
</dbReference>
<dbReference type="CDD" id="cd06529">
    <property type="entry name" value="S24_LexA-like"/>
    <property type="match status" value="1"/>
</dbReference>
<comment type="caution">
    <text evidence="15">The sequence shown here is derived from an EMBL/GenBank/DDBJ whole genome shotgun (WGS) entry which is preliminary data.</text>
</comment>
<organism evidence="15 16">
    <name type="scientific">Geodia barretti</name>
    <name type="common">Barrett's horny sponge</name>
    <dbReference type="NCBI Taxonomy" id="519541"/>
    <lineage>
        <taxon>Eukaryota</taxon>
        <taxon>Metazoa</taxon>
        <taxon>Porifera</taxon>
        <taxon>Demospongiae</taxon>
        <taxon>Heteroscleromorpha</taxon>
        <taxon>Tetractinellida</taxon>
        <taxon>Astrophorina</taxon>
        <taxon>Geodiidae</taxon>
        <taxon>Geodia</taxon>
    </lineage>
</organism>
<keyword evidence="9" id="KW-0804">Transcription</keyword>
<keyword evidence="7" id="KW-0805">Transcription regulation</keyword>
<dbReference type="EMBL" id="CASHTH010001703">
    <property type="protein sequence ID" value="CAI8018695.1"/>
    <property type="molecule type" value="Genomic_DNA"/>
</dbReference>
<keyword evidence="4" id="KW-0227">DNA damage</keyword>
<evidence type="ECO:0000256" key="8">
    <source>
        <dbReference type="ARBA" id="ARBA00023125"/>
    </source>
</evidence>
<evidence type="ECO:0000256" key="4">
    <source>
        <dbReference type="ARBA" id="ARBA00022763"/>
    </source>
</evidence>
<dbReference type="GO" id="GO:0045892">
    <property type="term" value="P:negative regulation of DNA-templated transcription"/>
    <property type="evidence" value="ECO:0007669"/>
    <property type="project" value="InterPro"/>
</dbReference>
<feature type="domain" description="Peptidase S24/S26A/S26B/S26C" evidence="13">
    <location>
        <begin position="88"/>
        <end position="211"/>
    </location>
</feature>
<dbReference type="SUPFAM" id="SSF46785">
    <property type="entry name" value="Winged helix' DNA-binding domain"/>
    <property type="match status" value="1"/>
</dbReference>
<dbReference type="InterPro" id="IPR036388">
    <property type="entry name" value="WH-like_DNA-bd_sf"/>
</dbReference>
<feature type="domain" description="LexA repressor DNA-binding" evidence="14">
    <location>
        <begin position="5"/>
        <end position="68"/>
    </location>
</feature>
<dbReference type="Proteomes" id="UP001174909">
    <property type="component" value="Unassembled WGS sequence"/>
</dbReference>
<evidence type="ECO:0000256" key="11">
    <source>
        <dbReference type="ARBA" id="ARBA00023236"/>
    </source>
</evidence>
<accession>A0AA35RVU3</accession>
<dbReference type="InterPro" id="IPR006199">
    <property type="entry name" value="LexA_DNA-bd_dom"/>
</dbReference>
<evidence type="ECO:0000313" key="16">
    <source>
        <dbReference type="Proteomes" id="UP001174909"/>
    </source>
</evidence>
<dbReference type="InterPro" id="IPR036390">
    <property type="entry name" value="WH_DNA-bd_sf"/>
</dbReference>
<dbReference type="GO" id="GO:0006281">
    <property type="term" value="P:DNA repair"/>
    <property type="evidence" value="ECO:0007669"/>
    <property type="project" value="UniProtKB-KW"/>
</dbReference>
<evidence type="ECO:0000256" key="3">
    <source>
        <dbReference type="ARBA" id="ARBA00022705"/>
    </source>
</evidence>
<evidence type="ECO:0000256" key="10">
    <source>
        <dbReference type="ARBA" id="ARBA00023204"/>
    </source>
</evidence>
<dbReference type="Gene3D" id="2.10.109.10">
    <property type="entry name" value="Umud Fragment, subunit A"/>
    <property type="match status" value="1"/>
</dbReference>
<dbReference type="HAMAP" id="MF_00015">
    <property type="entry name" value="LexA"/>
    <property type="match status" value="1"/>
</dbReference>
<dbReference type="InterPro" id="IPR036286">
    <property type="entry name" value="LexA/Signal_pep-like_sf"/>
</dbReference>
<comment type="similarity">
    <text evidence="1 12">Belongs to the peptidase S24 family.</text>
</comment>
<evidence type="ECO:0000256" key="5">
    <source>
        <dbReference type="ARBA" id="ARBA00022801"/>
    </source>
</evidence>
<keyword evidence="6 12" id="KW-0068">Autocatalytic cleavage</keyword>
<dbReference type="GO" id="GO:0006260">
    <property type="term" value="P:DNA replication"/>
    <property type="evidence" value="ECO:0007669"/>
    <property type="project" value="UniProtKB-KW"/>
</dbReference>
<dbReference type="GO" id="GO:0004252">
    <property type="term" value="F:serine-type endopeptidase activity"/>
    <property type="evidence" value="ECO:0007669"/>
    <property type="project" value="InterPro"/>
</dbReference>
<evidence type="ECO:0000259" key="14">
    <source>
        <dbReference type="Pfam" id="PF01726"/>
    </source>
</evidence>